<evidence type="ECO:0000256" key="3">
    <source>
        <dbReference type="ARBA" id="ARBA00022670"/>
    </source>
</evidence>
<dbReference type="GO" id="GO:0008236">
    <property type="term" value="F:serine-type peptidase activity"/>
    <property type="evidence" value="ECO:0007669"/>
    <property type="project" value="UniProtKB-KW"/>
</dbReference>
<dbReference type="SUPFAM" id="SSF52096">
    <property type="entry name" value="ClpP/crotonase"/>
    <property type="match status" value="2"/>
</dbReference>
<reference evidence="9 10" key="1">
    <citation type="submission" date="2018-08" db="EMBL/GenBank/DDBJ databases">
        <title>The multiple taxonomic identification of Sphingomonas gilva.</title>
        <authorList>
            <person name="Zhu D."/>
            <person name="Zheng S."/>
        </authorList>
    </citation>
    <scope>NUCLEOTIDE SEQUENCE [LARGE SCALE GENOMIC DNA]</scope>
    <source>
        <strain evidence="9 10">ZDH117</strain>
    </source>
</reference>
<evidence type="ECO:0000256" key="7">
    <source>
        <dbReference type="PIRSR" id="PIRSR001217-1"/>
    </source>
</evidence>
<dbReference type="InterPro" id="IPR002142">
    <property type="entry name" value="Peptidase_S49"/>
</dbReference>
<gene>
    <name evidence="9" type="primary">sppA</name>
    <name evidence="9" type="ORF">D1610_07460</name>
</gene>
<evidence type="ECO:0000256" key="6">
    <source>
        <dbReference type="ARBA" id="ARBA00023136"/>
    </source>
</evidence>
<protein>
    <submittedName>
        <fullName evidence="9">Signal peptide peptidase SppA</fullName>
    </submittedName>
</protein>
<dbReference type="EMBL" id="QWLV01000002">
    <property type="protein sequence ID" value="RHW18298.1"/>
    <property type="molecule type" value="Genomic_DNA"/>
</dbReference>
<keyword evidence="5" id="KW-0720">Serine protease</keyword>
<comment type="caution">
    <text evidence="9">The sequence shown here is derived from an EMBL/GenBank/DDBJ whole genome shotgun (WGS) entry which is preliminary data.</text>
</comment>
<evidence type="ECO:0000256" key="2">
    <source>
        <dbReference type="ARBA" id="ARBA00008683"/>
    </source>
</evidence>
<comment type="subcellular location">
    <subcellularLocation>
        <location evidence="1">Membrane</location>
    </subcellularLocation>
</comment>
<comment type="similarity">
    <text evidence="2">Belongs to the peptidase S49 family.</text>
</comment>
<dbReference type="GO" id="GO:0016020">
    <property type="term" value="C:membrane"/>
    <property type="evidence" value="ECO:0007669"/>
    <property type="project" value="UniProtKB-SubCell"/>
</dbReference>
<dbReference type="GO" id="GO:0006465">
    <property type="term" value="P:signal peptide processing"/>
    <property type="evidence" value="ECO:0007669"/>
    <property type="project" value="InterPro"/>
</dbReference>
<proteinExistence type="inferred from homology"/>
<keyword evidence="6" id="KW-0472">Membrane</keyword>
<dbReference type="Proteomes" id="UP000266693">
    <property type="component" value="Unassembled WGS sequence"/>
</dbReference>
<dbReference type="Pfam" id="PF01343">
    <property type="entry name" value="Peptidase_S49"/>
    <property type="match status" value="2"/>
</dbReference>
<dbReference type="PANTHER" id="PTHR33209:SF1">
    <property type="entry name" value="PEPTIDASE S49 DOMAIN-CONTAINING PROTEIN"/>
    <property type="match status" value="1"/>
</dbReference>
<name>A0A396RPB8_9SPHN</name>
<feature type="active site" description="Proton donor/acceptor" evidence="7">
    <location>
        <position position="192"/>
    </location>
</feature>
<dbReference type="InterPro" id="IPR047217">
    <property type="entry name" value="S49_SppA_67K_type_N"/>
</dbReference>
<dbReference type="InterPro" id="IPR004635">
    <property type="entry name" value="Pept_S49_SppA"/>
</dbReference>
<accession>A0A396RPB8</accession>
<evidence type="ECO:0000313" key="10">
    <source>
        <dbReference type="Proteomes" id="UP000266693"/>
    </source>
</evidence>
<dbReference type="Gene3D" id="3.90.226.10">
    <property type="entry name" value="2-enoyl-CoA Hydratase, Chain A, domain 1"/>
    <property type="match status" value="3"/>
</dbReference>
<dbReference type="InterPro" id="IPR004634">
    <property type="entry name" value="Pept_S49_pIV"/>
</dbReference>
<dbReference type="CDD" id="cd07018">
    <property type="entry name" value="S49_SppA_67K_type"/>
    <property type="match status" value="1"/>
</dbReference>
<evidence type="ECO:0000256" key="5">
    <source>
        <dbReference type="ARBA" id="ARBA00022825"/>
    </source>
</evidence>
<dbReference type="NCBIfam" id="TIGR00705">
    <property type="entry name" value="SppA_67K"/>
    <property type="match status" value="1"/>
</dbReference>
<evidence type="ECO:0000313" key="9">
    <source>
        <dbReference type="EMBL" id="RHW18298.1"/>
    </source>
</evidence>
<feature type="domain" description="Peptidase S49" evidence="8">
    <location>
        <begin position="376"/>
        <end position="528"/>
    </location>
</feature>
<sequence>MKLVRGAWKILVGIKDALVLLAMLLFFGLLFALLSATPNRAAVSPGALVLELDGSIVEQPAEISPFAALSGGAPIKEYRLRDVVRALDAARTDDRVKAVVLDLDRFTGGYPAALIEVGEAIRRVREAKKPVLAFATAYTDPGYLLAANASEIWSDPLGGVMLRGIGGSQLYYKGLIDRLGVNAHVYRVGEYKAAIEPFTRADQSPEAREANEALYGAIFETWKNALKTARPQAQIDMALNNPVELLAGQQGDMARAALAAKMVDTLGDRIAFGKRVAEIAGEGAKKRAGQFAEIKLDNWLAANPVKKPGSPIGVVTIAGEIIDGEAPAGTAGGDTIARALLKGIAEHDIKALVVRVDSPGGSVTASERIRQAILQAKAKRIPVIVSMGSLAASGGYWVATPGDHIFAEPATITGSIGVFGLIPTFENTLAKIGVTTDGVQTTPLSGQPDIFAGTNAETDAVLQASVEDIYRDFIARVSEARDMPPARVNEIAQGRVWDGGTARQLGLVDQFGGLQEAIRYAATAAKLKPDEVHAVYFEKEPGWEAQLAEMFASEEEDDAEAAPSGLFGRIAAEQRGVLARAIGDVRMLLRAEGVQARCLECGGYGPRAVSRQADLSLIDMLIAKLGA</sequence>
<dbReference type="PIRSF" id="PIRSF001217">
    <property type="entry name" value="Protease_4_SppA"/>
    <property type="match status" value="1"/>
</dbReference>
<evidence type="ECO:0000259" key="8">
    <source>
        <dbReference type="Pfam" id="PF01343"/>
    </source>
</evidence>
<dbReference type="AlphaFoldDB" id="A0A396RPB8"/>
<keyword evidence="4" id="KW-0378">Hydrolase</keyword>
<keyword evidence="3" id="KW-0645">Protease</keyword>
<dbReference type="Gene3D" id="6.20.330.10">
    <property type="match status" value="1"/>
</dbReference>
<dbReference type="InterPro" id="IPR047272">
    <property type="entry name" value="S49_SppA_C"/>
</dbReference>
<dbReference type="NCBIfam" id="TIGR00706">
    <property type="entry name" value="SppA_dom"/>
    <property type="match status" value="1"/>
</dbReference>
<feature type="domain" description="Peptidase S49" evidence="8">
    <location>
        <begin position="125"/>
        <end position="268"/>
    </location>
</feature>
<evidence type="ECO:0000256" key="4">
    <source>
        <dbReference type="ARBA" id="ARBA00022801"/>
    </source>
</evidence>
<organism evidence="9 10">
    <name type="scientific">Sphingomonas gilva</name>
    <dbReference type="NCBI Taxonomy" id="2305907"/>
    <lineage>
        <taxon>Bacteria</taxon>
        <taxon>Pseudomonadati</taxon>
        <taxon>Pseudomonadota</taxon>
        <taxon>Alphaproteobacteria</taxon>
        <taxon>Sphingomonadales</taxon>
        <taxon>Sphingomonadaceae</taxon>
        <taxon>Sphingomonas</taxon>
    </lineage>
</organism>
<dbReference type="InterPro" id="IPR029045">
    <property type="entry name" value="ClpP/crotonase-like_dom_sf"/>
</dbReference>
<dbReference type="CDD" id="cd07023">
    <property type="entry name" value="S49_Sppa_N_C"/>
    <property type="match status" value="1"/>
</dbReference>
<evidence type="ECO:0000256" key="1">
    <source>
        <dbReference type="ARBA" id="ARBA00004370"/>
    </source>
</evidence>
<dbReference type="PANTHER" id="PTHR33209">
    <property type="entry name" value="PROTEASE 4"/>
    <property type="match status" value="1"/>
</dbReference>
<keyword evidence="10" id="KW-1185">Reference proteome</keyword>
<feature type="active site" description="Nucleophile" evidence="7">
    <location>
        <position position="393"/>
    </location>
</feature>
<dbReference type="RefSeq" id="WP_118863487.1">
    <property type="nucleotide sequence ID" value="NZ_QWLV01000002.1"/>
</dbReference>
<dbReference type="OrthoDB" id="9764363at2"/>